<evidence type="ECO:0000259" key="2">
    <source>
        <dbReference type="Pfam" id="PF26100"/>
    </source>
</evidence>
<dbReference type="InterPro" id="IPR058554">
    <property type="entry name" value="RAG1_RNase_H"/>
</dbReference>
<dbReference type="AlphaFoldDB" id="A0A4C2ACQ0"/>
<evidence type="ECO:0000313" key="3">
    <source>
        <dbReference type="EMBL" id="GBP96775.1"/>
    </source>
</evidence>
<evidence type="ECO:0000313" key="4">
    <source>
        <dbReference type="Proteomes" id="UP000299102"/>
    </source>
</evidence>
<dbReference type="EMBL" id="BGZK01002833">
    <property type="protein sequence ID" value="GBP96775.1"/>
    <property type="molecule type" value="Genomic_DNA"/>
</dbReference>
<organism evidence="3 4">
    <name type="scientific">Eumeta variegata</name>
    <name type="common">Bagworm moth</name>
    <name type="synonym">Eumeta japonica</name>
    <dbReference type="NCBI Taxonomy" id="151549"/>
    <lineage>
        <taxon>Eukaryota</taxon>
        <taxon>Metazoa</taxon>
        <taxon>Ecdysozoa</taxon>
        <taxon>Arthropoda</taxon>
        <taxon>Hexapoda</taxon>
        <taxon>Insecta</taxon>
        <taxon>Pterygota</taxon>
        <taxon>Neoptera</taxon>
        <taxon>Endopterygota</taxon>
        <taxon>Lepidoptera</taxon>
        <taxon>Glossata</taxon>
        <taxon>Ditrysia</taxon>
        <taxon>Tineoidea</taxon>
        <taxon>Psychidae</taxon>
        <taxon>Oiketicinae</taxon>
        <taxon>Eumeta</taxon>
    </lineage>
</organism>
<dbReference type="Pfam" id="PF26100">
    <property type="entry name" value="RAG1_RNase_H"/>
    <property type="match status" value="1"/>
</dbReference>
<name>A0A4C2ACQ0_EUMVA</name>
<gene>
    <name evidence="3" type="ORF">EVAR_92309_1</name>
</gene>
<sequence length="305" mass="34985">MQQGAKKRNANIYPPYYAVLEAKKQCYPRNICVTDLSAEIELQGLLNHTLQRLALVQEAVLTQNEEFLDQGLTLLSKWGCDGSSGHSNYSQRYSTGQESKSNTSLFAVCLVPLRLQTTNGTHIIWNNPRPSSTRFCRPIKLVFENETTELAKKEIENIERQIADLQLTFIKVDEKKTKMEIVKKIKEQMFLSVDIPKPGHGTTNDGNTASLFFEQYSLASSITVPIGMMSEEALEARNKDFRRYREMSTRKTSRTSYYDRHFFILSSDPMITSLSKESKQRIFRKAKSLDEEVYTLLCEPNLIIK</sequence>
<feature type="domain" description="V(D)J recombination-activating protein 1 RNase H" evidence="2">
    <location>
        <begin position="76"/>
        <end position="171"/>
    </location>
</feature>
<reference evidence="3 4" key="1">
    <citation type="journal article" date="2019" name="Commun. Biol.">
        <title>The bagworm genome reveals a unique fibroin gene that provides high tensile strength.</title>
        <authorList>
            <person name="Kono N."/>
            <person name="Nakamura H."/>
            <person name="Ohtoshi R."/>
            <person name="Tomita M."/>
            <person name="Numata K."/>
            <person name="Arakawa K."/>
        </authorList>
    </citation>
    <scope>NUCLEOTIDE SEQUENCE [LARGE SCALE GENOMIC DNA]</scope>
</reference>
<accession>A0A4C2ACQ0</accession>
<feature type="coiled-coil region" evidence="1">
    <location>
        <begin position="141"/>
        <end position="175"/>
    </location>
</feature>
<proteinExistence type="predicted"/>
<protein>
    <recommendedName>
        <fullName evidence="2">V(D)J recombination-activating protein 1 RNase H domain-containing protein</fullName>
    </recommendedName>
</protein>
<dbReference type="OrthoDB" id="8193306at2759"/>
<keyword evidence="4" id="KW-1185">Reference proteome</keyword>
<keyword evidence="1" id="KW-0175">Coiled coil</keyword>
<evidence type="ECO:0000256" key="1">
    <source>
        <dbReference type="SAM" id="Coils"/>
    </source>
</evidence>
<dbReference type="Proteomes" id="UP000299102">
    <property type="component" value="Unassembled WGS sequence"/>
</dbReference>
<comment type="caution">
    <text evidence="3">The sequence shown here is derived from an EMBL/GenBank/DDBJ whole genome shotgun (WGS) entry which is preliminary data.</text>
</comment>